<dbReference type="InterPro" id="IPR003609">
    <property type="entry name" value="Pan_app"/>
</dbReference>
<protein>
    <submittedName>
        <fullName evidence="3">Putative Lectin C-type domain-containing protein 2</fullName>
    </submittedName>
</protein>
<proteinExistence type="predicted"/>
<organism evidence="3 4">
    <name type="scientific">Homarus americanus</name>
    <name type="common">American lobster</name>
    <dbReference type="NCBI Taxonomy" id="6706"/>
    <lineage>
        <taxon>Eukaryota</taxon>
        <taxon>Metazoa</taxon>
        <taxon>Ecdysozoa</taxon>
        <taxon>Arthropoda</taxon>
        <taxon>Crustacea</taxon>
        <taxon>Multicrustacea</taxon>
        <taxon>Malacostraca</taxon>
        <taxon>Eumalacostraca</taxon>
        <taxon>Eucarida</taxon>
        <taxon>Decapoda</taxon>
        <taxon>Pleocyemata</taxon>
        <taxon>Astacidea</taxon>
        <taxon>Nephropoidea</taxon>
        <taxon>Nephropidae</taxon>
        <taxon>Homarus</taxon>
    </lineage>
</organism>
<accession>A0A8J5T3V4</accession>
<dbReference type="InterPro" id="IPR001304">
    <property type="entry name" value="C-type_lectin-like"/>
</dbReference>
<dbReference type="InterPro" id="IPR016187">
    <property type="entry name" value="CTDL_fold"/>
</dbReference>
<dbReference type="CDD" id="cd00037">
    <property type="entry name" value="CLECT"/>
    <property type="match status" value="1"/>
</dbReference>
<dbReference type="InterPro" id="IPR016186">
    <property type="entry name" value="C-type_lectin-like/link_sf"/>
</dbReference>
<dbReference type="AlphaFoldDB" id="A0A8J5T3V4"/>
<feature type="domain" description="C-type lectin" evidence="2">
    <location>
        <begin position="117"/>
        <end position="215"/>
    </location>
</feature>
<sequence length="217" mass="25412">MKMVERRRWWVVMTMGLLLGTSWAVNVSRTFKLLYRGEQMINSIYTSYPRSSMVMCATTCLSLPECWVYTWDNISNECQLLNGLTEEVTLIPAPLSLNTYYVAGENNHLIHMTRSFNWENCKTACEELGGRLAIPQDTTFSLIYHHVYKINSFFIGMWRQEDNTTVWYDVDNEVVKRHPQWASGYPKNEINRTVTLVSRGLLKDRNKNEMRRAFCVV</sequence>
<evidence type="ECO:0000313" key="3">
    <source>
        <dbReference type="EMBL" id="KAG7172321.1"/>
    </source>
</evidence>
<dbReference type="Pfam" id="PF00059">
    <property type="entry name" value="Lectin_C"/>
    <property type="match status" value="1"/>
</dbReference>
<dbReference type="Gene3D" id="3.10.100.10">
    <property type="entry name" value="Mannose-Binding Protein A, subunit A"/>
    <property type="match status" value="1"/>
</dbReference>
<evidence type="ECO:0000313" key="4">
    <source>
        <dbReference type="Proteomes" id="UP000747542"/>
    </source>
</evidence>
<evidence type="ECO:0000259" key="2">
    <source>
        <dbReference type="Pfam" id="PF00059"/>
    </source>
</evidence>
<feature type="domain" description="Apple" evidence="1">
    <location>
        <begin position="48"/>
        <end position="86"/>
    </location>
</feature>
<keyword evidence="4" id="KW-1185">Reference proteome</keyword>
<gene>
    <name evidence="3" type="ORF">Hamer_G009686</name>
</gene>
<evidence type="ECO:0000259" key="1">
    <source>
        <dbReference type="Pfam" id="PF00024"/>
    </source>
</evidence>
<dbReference type="EMBL" id="JAHLQT010011563">
    <property type="protein sequence ID" value="KAG7172321.1"/>
    <property type="molecule type" value="Genomic_DNA"/>
</dbReference>
<dbReference type="Pfam" id="PF00024">
    <property type="entry name" value="PAN_1"/>
    <property type="match status" value="1"/>
</dbReference>
<name>A0A8J5T3V4_HOMAM</name>
<reference evidence="3" key="1">
    <citation type="journal article" date="2021" name="Sci. Adv.">
        <title>The American lobster genome reveals insights on longevity, neural, and immune adaptations.</title>
        <authorList>
            <person name="Polinski J.M."/>
            <person name="Zimin A.V."/>
            <person name="Clark K.F."/>
            <person name="Kohn A.B."/>
            <person name="Sadowski N."/>
            <person name="Timp W."/>
            <person name="Ptitsyn A."/>
            <person name="Khanna P."/>
            <person name="Romanova D.Y."/>
            <person name="Williams P."/>
            <person name="Greenwood S.J."/>
            <person name="Moroz L.L."/>
            <person name="Walt D.R."/>
            <person name="Bodnar A.G."/>
        </authorList>
    </citation>
    <scope>NUCLEOTIDE SEQUENCE</scope>
    <source>
        <strain evidence="3">GMGI-L3</strain>
    </source>
</reference>
<dbReference type="SUPFAM" id="SSF56436">
    <property type="entry name" value="C-type lectin-like"/>
    <property type="match status" value="1"/>
</dbReference>
<comment type="caution">
    <text evidence="3">The sequence shown here is derived from an EMBL/GenBank/DDBJ whole genome shotgun (WGS) entry which is preliminary data.</text>
</comment>
<dbReference type="Proteomes" id="UP000747542">
    <property type="component" value="Unassembled WGS sequence"/>
</dbReference>